<reference evidence="8" key="1">
    <citation type="journal article" date="2020" name="Stud. Mycol.">
        <title>101 Dothideomycetes genomes: a test case for predicting lifestyles and emergence of pathogens.</title>
        <authorList>
            <person name="Haridas S."/>
            <person name="Albert R."/>
            <person name="Binder M."/>
            <person name="Bloem J."/>
            <person name="Labutti K."/>
            <person name="Salamov A."/>
            <person name="Andreopoulos B."/>
            <person name="Baker S."/>
            <person name="Barry K."/>
            <person name="Bills G."/>
            <person name="Bluhm B."/>
            <person name="Cannon C."/>
            <person name="Castanera R."/>
            <person name="Culley D."/>
            <person name="Daum C."/>
            <person name="Ezra D."/>
            <person name="Gonzalez J."/>
            <person name="Henrissat B."/>
            <person name="Kuo A."/>
            <person name="Liang C."/>
            <person name="Lipzen A."/>
            <person name="Lutzoni F."/>
            <person name="Magnuson J."/>
            <person name="Mondo S."/>
            <person name="Nolan M."/>
            <person name="Ohm R."/>
            <person name="Pangilinan J."/>
            <person name="Park H.-J."/>
            <person name="Ramirez L."/>
            <person name="Alfaro M."/>
            <person name="Sun H."/>
            <person name="Tritt A."/>
            <person name="Yoshinaga Y."/>
            <person name="Zwiers L.-H."/>
            <person name="Turgeon B."/>
            <person name="Goodwin S."/>
            <person name="Spatafora J."/>
            <person name="Crous P."/>
            <person name="Grigoriev I."/>
        </authorList>
    </citation>
    <scope>NUCLEOTIDE SEQUENCE</scope>
    <source>
        <strain evidence="8">CBS 122368</strain>
    </source>
</reference>
<evidence type="ECO:0000256" key="7">
    <source>
        <dbReference type="SAM" id="SignalP"/>
    </source>
</evidence>
<feature type="region of interest" description="Disordered" evidence="5">
    <location>
        <begin position="162"/>
        <end position="197"/>
    </location>
</feature>
<dbReference type="PANTHER" id="PTHR15549">
    <property type="entry name" value="PAIRED IMMUNOGLOBULIN-LIKE TYPE 2 RECEPTOR"/>
    <property type="match status" value="1"/>
</dbReference>
<gene>
    <name evidence="8" type="ORF">BU26DRAFT_243028</name>
</gene>
<evidence type="ECO:0000256" key="1">
    <source>
        <dbReference type="ARBA" id="ARBA00004167"/>
    </source>
</evidence>
<dbReference type="Proteomes" id="UP000800094">
    <property type="component" value="Unassembled WGS sequence"/>
</dbReference>
<evidence type="ECO:0000313" key="8">
    <source>
        <dbReference type="EMBL" id="KAF2251765.1"/>
    </source>
</evidence>
<dbReference type="GO" id="GO:0016020">
    <property type="term" value="C:membrane"/>
    <property type="evidence" value="ECO:0007669"/>
    <property type="project" value="UniProtKB-SubCell"/>
</dbReference>
<dbReference type="RefSeq" id="XP_033686769.1">
    <property type="nucleotide sequence ID" value="XM_033821043.1"/>
</dbReference>
<evidence type="ECO:0000256" key="5">
    <source>
        <dbReference type="SAM" id="MobiDB-lite"/>
    </source>
</evidence>
<name>A0A6A6IMH0_9PLEO</name>
<feature type="compositionally biased region" description="Low complexity" evidence="5">
    <location>
        <begin position="267"/>
        <end position="276"/>
    </location>
</feature>
<evidence type="ECO:0000256" key="3">
    <source>
        <dbReference type="ARBA" id="ARBA00022989"/>
    </source>
</evidence>
<dbReference type="EMBL" id="ML987192">
    <property type="protein sequence ID" value="KAF2251765.1"/>
    <property type="molecule type" value="Genomic_DNA"/>
</dbReference>
<evidence type="ECO:0000256" key="2">
    <source>
        <dbReference type="ARBA" id="ARBA00022692"/>
    </source>
</evidence>
<keyword evidence="2 6" id="KW-0812">Transmembrane</keyword>
<feature type="transmembrane region" description="Helical" evidence="6">
    <location>
        <begin position="203"/>
        <end position="226"/>
    </location>
</feature>
<feature type="compositionally biased region" description="Polar residues" evidence="5">
    <location>
        <begin position="293"/>
        <end position="302"/>
    </location>
</feature>
<dbReference type="OrthoDB" id="3945612at2759"/>
<evidence type="ECO:0000256" key="6">
    <source>
        <dbReference type="SAM" id="Phobius"/>
    </source>
</evidence>
<evidence type="ECO:0000313" key="9">
    <source>
        <dbReference type="Proteomes" id="UP000800094"/>
    </source>
</evidence>
<keyword evidence="9" id="KW-1185">Reference proteome</keyword>
<feature type="chain" id="PRO_5025531826" description="Mid2 domain-containing protein" evidence="7">
    <location>
        <begin position="20"/>
        <end position="302"/>
    </location>
</feature>
<keyword evidence="7" id="KW-0732">Signal</keyword>
<keyword evidence="4 6" id="KW-0472">Membrane</keyword>
<organism evidence="8 9">
    <name type="scientific">Trematosphaeria pertusa</name>
    <dbReference type="NCBI Taxonomy" id="390896"/>
    <lineage>
        <taxon>Eukaryota</taxon>
        <taxon>Fungi</taxon>
        <taxon>Dikarya</taxon>
        <taxon>Ascomycota</taxon>
        <taxon>Pezizomycotina</taxon>
        <taxon>Dothideomycetes</taxon>
        <taxon>Pleosporomycetidae</taxon>
        <taxon>Pleosporales</taxon>
        <taxon>Massarineae</taxon>
        <taxon>Trematosphaeriaceae</taxon>
        <taxon>Trematosphaeria</taxon>
    </lineage>
</organism>
<dbReference type="GeneID" id="54574373"/>
<feature type="region of interest" description="Disordered" evidence="5">
    <location>
        <begin position="261"/>
        <end position="302"/>
    </location>
</feature>
<comment type="subcellular location">
    <subcellularLocation>
        <location evidence="1">Membrane</location>
        <topology evidence="1">Single-pass membrane protein</topology>
    </subcellularLocation>
</comment>
<proteinExistence type="predicted"/>
<dbReference type="InterPro" id="IPR051694">
    <property type="entry name" value="Immunoregulatory_rcpt-like"/>
</dbReference>
<evidence type="ECO:0000256" key="4">
    <source>
        <dbReference type="ARBA" id="ARBA00023136"/>
    </source>
</evidence>
<feature type="compositionally biased region" description="Low complexity" evidence="5">
    <location>
        <begin position="162"/>
        <end position="187"/>
    </location>
</feature>
<dbReference type="AlphaFoldDB" id="A0A6A6IMH0"/>
<accession>A0A6A6IMH0</accession>
<dbReference type="PANTHER" id="PTHR15549:SF27">
    <property type="entry name" value="CHITIN-BINDING TYPE-1 DOMAIN-CONTAINING PROTEIN"/>
    <property type="match status" value="1"/>
</dbReference>
<evidence type="ECO:0008006" key="10">
    <source>
        <dbReference type="Google" id="ProtNLM"/>
    </source>
</evidence>
<sequence length="302" mass="30927">MARSAILSTALLFGAQAYAAYDEWFFTSNATEWQCPQMGFACPPPQVCAHDALIDQYYCCSGGSADAVCWDGASDCGAGDGEPSSNQIGCSSGVNAFCCLSSREECTQRFNQINICWATAENPIANVSEDRLNETFSSLSSARPSASSLTFDIAALTATSTPASSTASATSSPASSGASATPSETSSQSPAPTGGSSGVSGGAIGGAVVGGVVGLALIGAGIFFLMRRKSKKAHQNELDGANPYIHNGYAGVAQAPPQEKYAHEAASEAPSSSYPPVEMPANTHPMEMEGSKPANNSQLHHG</sequence>
<protein>
    <recommendedName>
        <fullName evidence="10">Mid2 domain-containing protein</fullName>
    </recommendedName>
</protein>
<dbReference type="GO" id="GO:0071944">
    <property type="term" value="C:cell periphery"/>
    <property type="evidence" value="ECO:0007669"/>
    <property type="project" value="UniProtKB-ARBA"/>
</dbReference>
<keyword evidence="3 6" id="KW-1133">Transmembrane helix</keyword>
<feature type="signal peptide" evidence="7">
    <location>
        <begin position="1"/>
        <end position="19"/>
    </location>
</feature>